<evidence type="ECO:0000256" key="4">
    <source>
        <dbReference type="ARBA" id="ARBA00004486"/>
    </source>
</evidence>
<evidence type="ECO:0000256" key="2">
    <source>
        <dbReference type="ARBA" id="ARBA00004245"/>
    </source>
</evidence>
<dbReference type="GO" id="GO:0060171">
    <property type="term" value="C:stereocilium membrane"/>
    <property type="evidence" value="ECO:0007669"/>
    <property type="project" value="UniProtKB-SubCell"/>
</dbReference>
<dbReference type="GO" id="GO:0016324">
    <property type="term" value="C:apical plasma membrane"/>
    <property type="evidence" value="ECO:0007669"/>
    <property type="project" value="UniProtKB-SubCell"/>
</dbReference>
<dbReference type="GeneTree" id="ENSGT00940000153717"/>
<dbReference type="SUPFAM" id="SSF48371">
    <property type="entry name" value="ARM repeat"/>
    <property type="match status" value="1"/>
</dbReference>
<evidence type="ECO:0000256" key="8">
    <source>
        <dbReference type="ARBA" id="ARBA00022490"/>
    </source>
</evidence>
<evidence type="ECO:0000256" key="7">
    <source>
        <dbReference type="ARBA" id="ARBA00022475"/>
    </source>
</evidence>
<keyword evidence="18" id="KW-0966">Cell projection</keyword>
<evidence type="ECO:0000313" key="22">
    <source>
        <dbReference type="Proteomes" id="UP000694399"/>
    </source>
</evidence>
<reference evidence="21" key="2">
    <citation type="submission" date="2025-09" db="UniProtKB">
        <authorList>
            <consortium name="Ensembl"/>
        </authorList>
    </citation>
    <scope>IDENTIFICATION</scope>
</reference>
<accession>A0A8C9DCP8</accession>
<dbReference type="GO" id="GO:0007155">
    <property type="term" value="P:cell adhesion"/>
    <property type="evidence" value="ECO:0007669"/>
    <property type="project" value="UniProtKB-KW"/>
</dbReference>
<evidence type="ECO:0000256" key="15">
    <source>
        <dbReference type="ARBA" id="ARBA00023054"/>
    </source>
</evidence>
<evidence type="ECO:0000313" key="21">
    <source>
        <dbReference type="Ensembl" id="ENSPLOP00000031076.1"/>
    </source>
</evidence>
<dbReference type="InterPro" id="IPR016024">
    <property type="entry name" value="ARM-type_fold"/>
</dbReference>
<dbReference type="Pfam" id="PF15903">
    <property type="entry name" value="PL48"/>
    <property type="match status" value="1"/>
</dbReference>
<comment type="subcellular location">
    <subcellularLocation>
        <location evidence="1">Apical cell membrane</location>
    </subcellularLocation>
    <subcellularLocation>
        <location evidence="4">Cell projection</location>
        <location evidence="4">Filopodium</location>
    </subcellularLocation>
    <subcellularLocation>
        <location evidence="3">Cell projection</location>
        <location evidence="3">Stereocilium membrane</location>
    </subcellularLocation>
    <subcellularLocation>
        <location evidence="2">Cytoplasm</location>
        <location evidence="2">Cytoskeleton</location>
    </subcellularLocation>
</comment>
<evidence type="ECO:0000256" key="17">
    <source>
        <dbReference type="ARBA" id="ARBA00023212"/>
    </source>
</evidence>
<keyword evidence="22" id="KW-1185">Reference proteome</keyword>
<evidence type="ECO:0000256" key="12">
    <source>
        <dbReference type="ARBA" id="ARBA00022740"/>
    </source>
</evidence>
<keyword evidence="12" id="KW-1009">Hearing</keyword>
<evidence type="ECO:0000256" key="14">
    <source>
        <dbReference type="ARBA" id="ARBA00022889"/>
    </source>
</evidence>
<keyword evidence="10" id="KW-0517">Myogenesis</keyword>
<dbReference type="Proteomes" id="UP000694399">
    <property type="component" value="Unassembled WGS sequence"/>
</dbReference>
<feature type="domain" description="FAM65 N-terminal" evidence="20">
    <location>
        <begin position="50"/>
        <end position="392"/>
    </location>
</feature>
<evidence type="ECO:0000256" key="9">
    <source>
        <dbReference type="ARBA" id="ARBA00022500"/>
    </source>
</evidence>
<keyword evidence="13" id="KW-0221">Differentiation</keyword>
<keyword evidence="8" id="KW-0963">Cytoplasm</keyword>
<dbReference type="GO" id="GO:0006935">
    <property type="term" value="P:chemotaxis"/>
    <property type="evidence" value="ECO:0007669"/>
    <property type="project" value="UniProtKB-KW"/>
</dbReference>
<keyword evidence="7" id="KW-1003">Cell membrane</keyword>
<keyword evidence="16" id="KW-0472">Membrane</keyword>
<dbReference type="Gene3D" id="1.25.10.10">
    <property type="entry name" value="Leucine-rich Repeat Variant"/>
    <property type="match status" value="1"/>
</dbReference>
<proteinExistence type="inferred from homology"/>
<dbReference type="GO" id="GO:0030154">
    <property type="term" value="P:cell differentiation"/>
    <property type="evidence" value="ECO:0007669"/>
    <property type="project" value="UniProtKB-KW"/>
</dbReference>
<reference evidence="21" key="1">
    <citation type="submission" date="2025-08" db="UniProtKB">
        <authorList>
            <consortium name="Ensembl"/>
        </authorList>
    </citation>
    <scope>IDENTIFICATION</scope>
</reference>
<keyword evidence="9" id="KW-0145">Chemotaxis</keyword>
<dbReference type="GO" id="GO:0005856">
    <property type="term" value="C:cytoskeleton"/>
    <property type="evidence" value="ECO:0007669"/>
    <property type="project" value="UniProtKB-SubCell"/>
</dbReference>
<dbReference type="GO" id="GO:0030175">
    <property type="term" value="C:filopodium"/>
    <property type="evidence" value="ECO:0007669"/>
    <property type="project" value="UniProtKB-SubCell"/>
</dbReference>
<evidence type="ECO:0000256" key="1">
    <source>
        <dbReference type="ARBA" id="ARBA00004221"/>
    </source>
</evidence>
<dbReference type="InterPro" id="IPR011989">
    <property type="entry name" value="ARM-like"/>
</dbReference>
<evidence type="ECO:0000256" key="16">
    <source>
        <dbReference type="ARBA" id="ARBA00023136"/>
    </source>
</evidence>
<keyword evidence="14" id="KW-0130">Cell adhesion</keyword>
<dbReference type="PANTHER" id="PTHR15829:SF2">
    <property type="entry name" value="RHO FAMILY-INTERACTING CELL POLARIZATION REGULATOR 2"/>
    <property type="match status" value="1"/>
</dbReference>
<dbReference type="GO" id="GO:0007517">
    <property type="term" value="P:muscle organ development"/>
    <property type="evidence" value="ECO:0007669"/>
    <property type="project" value="UniProtKB-KW"/>
</dbReference>
<evidence type="ECO:0000256" key="6">
    <source>
        <dbReference type="ARBA" id="ARBA00013627"/>
    </source>
</evidence>
<comment type="similarity">
    <text evidence="5">Belongs to the RIPOR family.</text>
</comment>
<evidence type="ECO:0000256" key="10">
    <source>
        <dbReference type="ARBA" id="ARBA00022541"/>
    </source>
</evidence>
<dbReference type="Ensembl" id="ENSPLOT00000034291.1">
    <property type="protein sequence ID" value="ENSPLOP00000031076.1"/>
    <property type="gene ID" value="ENSPLOG00000022660.1"/>
</dbReference>
<protein>
    <recommendedName>
        <fullName evidence="6">Rho family-interacting cell polarization regulator 2</fullName>
    </recommendedName>
</protein>
<dbReference type="AlphaFoldDB" id="A0A8C9DCP8"/>
<keyword evidence="17" id="KW-0206">Cytoskeleton</keyword>
<dbReference type="InterPro" id="IPR026136">
    <property type="entry name" value="RIPOR3"/>
</dbReference>
<sequence>ECSLYLSCFARPQQWRDRIFQNILKGLPARLPEIMLVGSQSFSPGGPNGIIRSQSFAGFSGLQERRSRCNSFIENPSALKKPQAKLKKMHNLGHKNNNPPKEPQPKRVEEVVRALKNGLDEYLEVHQTELDKLTAQLKDMRRNSRLVGVVQPQIKTIERYMRRLEFHISKVDELYEAYCIQRRLQDGASKMKQAFAASPASRAARESLSEISRSYREYTENMCAIEAELENLLGEFSIKMKGLAGFARLCPGDQYEIFMKYGRQRWKLKGRIEANGKQSWDGEEVVFLPLIVGFISIKVTELKGLATHLLVGSVTCETKELFAARPQVVAVDINDLGTIKLSLEISWYPFDVEDMAPSSGAGSKAAALQRRMSMYSQGTPETPTLKDHSFFVNPARIKASAGQSFLFSPPLHIPRMLKPLEDQKLNDAAPGTEITEGEGNNSDLKDRKAVSPVLLCHLDNQRQLSARRCLPCVAKSARRAREGGHVVLLTHKTCPVQSCKPAGNRSRSSSLSLTVESALESFDFLNTSDFDEEEDGDEVCTVGGGTDSVFSDTETEKNSPYGSVHPEARGHLSEALTEDTGVGTSVAGSPLPLTTGNESLDITIVRHLQYCTQLVQQIVFSSKTPFVASNLLEKLSRQVQVMEKLSAVSDENIGNISSVIEAIPEFHKKLSLLSFWTRCCSPVGVYHSSADRVMKQLEASFARTVNREYPGLADPVFRTLVSQILDQAEPLLPSSLSSEVITVFQYYGYFTSHGVSDLESYLNQLAKQVSLIQTLQSLRDEKLLQAMSDLALGSLSAQQEVLGTLAVLLTGDDQEAREAVMLYLTAASRNEHFREKALLYYCEALTKANPQLQKSACLALKSLQATESIKMLVTLCQCDTEEIRNVASETLLSLGEDGRLAYEQLDKFPRDRVNAGGRHGAEVATAF</sequence>
<organism evidence="21 22">
    <name type="scientific">Panthera leo</name>
    <name type="common">Lion</name>
    <dbReference type="NCBI Taxonomy" id="9689"/>
    <lineage>
        <taxon>Eukaryota</taxon>
        <taxon>Metazoa</taxon>
        <taxon>Chordata</taxon>
        <taxon>Craniata</taxon>
        <taxon>Vertebrata</taxon>
        <taxon>Euteleostomi</taxon>
        <taxon>Mammalia</taxon>
        <taxon>Eutheria</taxon>
        <taxon>Laurasiatheria</taxon>
        <taxon>Carnivora</taxon>
        <taxon>Feliformia</taxon>
        <taxon>Felidae</taxon>
        <taxon>Pantherinae</taxon>
        <taxon>Panthera</taxon>
    </lineage>
</organism>
<evidence type="ECO:0000256" key="5">
    <source>
        <dbReference type="ARBA" id="ARBA00005744"/>
    </source>
</evidence>
<evidence type="ECO:0000256" key="19">
    <source>
        <dbReference type="SAM" id="MobiDB-lite"/>
    </source>
</evidence>
<dbReference type="GO" id="GO:0009968">
    <property type="term" value="P:negative regulation of signal transduction"/>
    <property type="evidence" value="ECO:0007669"/>
    <property type="project" value="UniProtKB-KW"/>
</dbReference>
<keyword evidence="11" id="KW-0734">Signal transduction inhibitor</keyword>
<dbReference type="GO" id="GO:0007605">
    <property type="term" value="P:sensory perception of sound"/>
    <property type="evidence" value="ECO:0007669"/>
    <property type="project" value="UniProtKB-KW"/>
</dbReference>
<dbReference type="PANTHER" id="PTHR15829">
    <property type="entry name" value="PROTEIN KINASE PKN/PRK1, EFFECTOR"/>
    <property type="match status" value="1"/>
</dbReference>
<dbReference type="InterPro" id="IPR031780">
    <property type="entry name" value="FAM65_N"/>
</dbReference>
<feature type="region of interest" description="Disordered" evidence="19">
    <location>
        <begin position="543"/>
        <end position="567"/>
    </location>
</feature>
<keyword evidence="15" id="KW-0175">Coiled coil</keyword>
<evidence type="ECO:0000256" key="13">
    <source>
        <dbReference type="ARBA" id="ARBA00022782"/>
    </source>
</evidence>
<evidence type="ECO:0000256" key="3">
    <source>
        <dbReference type="ARBA" id="ARBA00004289"/>
    </source>
</evidence>
<evidence type="ECO:0000256" key="18">
    <source>
        <dbReference type="ARBA" id="ARBA00023273"/>
    </source>
</evidence>
<dbReference type="FunFam" id="1.25.10.10:FF:000191">
    <property type="entry name" value="RHO family interacting cell polarization regulator 2"/>
    <property type="match status" value="1"/>
</dbReference>
<evidence type="ECO:0000256" key="11">
    <source>
        <dbReference type="ARBA" id="ARBA00022700"/>
    </source>
</evidence>
<gene>
    <name evidence="21" type="primary">RIPOR2</name>
</gene>
<name>A0A8C9DCP8_PANLE</name>
<evidence type="ECO:0000259" key="20">
    <source>
        <dbReference type="Pfam" id="PF15903"/>
    </source>
</evidence>